<evidence type="ECO:0000256" key="4">
    <source>
        <dbReference type="ARBA" id="ARBA00023136"/>
    </source>
</evidence>
<feature type="transmembrane region" description="Helical" evidence="6">
    <location>
        <begin position="82"/>
        <end position="97"/>
    </location>
</feature>
<dbReference type="EMBL" id="AP028056">
    <property type="protein sequence ID" value="BEH02202.1"/>
    <property type="molecule type" value="Genomic_DNA"/>
</dbReference>
<dbReference type="InterPro" id="IPR049453">
    <property type="entry name" value="Memb_transporter_dom"/>
</dbReference>
<feature type="domain" description="Integral membrane bound transporter" evidence="7">
    <location>
        <begin position="69"/>
        <end position="192"/>
    </location>
</feature>
<organism evidence="8 9">
    <name type="scientific">Brooklawnia propionicigenes</name>
    <dbReference type="NCBI Taxonomy" id="3041175"/>
    <lineage>
        <taxon>Bacteria</taxon>
        <taxon>Bacillati</taxon>
        <taxon>Actinomycetota</taxon>
        <taxon>Actinomycetes</taxon>
        <taxon>Propionibacteriales</taxon>
        <taxon>Propionibacteriaceae</taxon>
        <taxon>Brooklawnia</taxon>
    </lineage>
</organism>
<evidence type="ECO:0000256" key="1">
    <source>
        <dbReference type="ARBA" id="ARBA00004141"/>
    </source>
</evidence>
<protein>
    <recommendedName>
        <fullName evidence="7">Integral membrane bound transporter domain-containing protein</fullName>
    </recommendedName>
</protein>
<name>A0AAN0MGR5_9ACTN</name>
<dbReference type="Pfam" id="PF13515">
    <property type="entry name" value="FUSC_2"/>
    <property type="match status" value="1"/>
</dbReference>
<dbReference type="AlphaFoldDB" id="A0AAN0MGR5"/>
<reference evidence="8" key="1">
    <citation type="journal article" date="2024" name="Int. J. Syst. Evol. Microbiol.">
        <title>Brooklawnia propionicigenes sp. nov., a facultatively anaerobic, propionate-producing bacterium isolated from a methanogenic reactor treating waste from cattle farms.</title>
        <authorList>
            <person name="Akita Y."/>
            <person name="Ueki A."/>
            <person name="Tonouchi A."/>
            <person name="Sugawara Y."/>
            <person name="Honma S."/>
            <person name="Kaku N."/>
            <person name="Ueki K."/>
        </authorList>
    </citation>
    <scope>NUCLEOTIDE SEQUENCE</scope>
    <source>
        <strain evidence="8">SH051</strain>
    </source>
</reference>
<keyword evidence="4 6" id="KW-0472">Membrane</keyword>
<dbReference type="Proteomes" id="UP001431656">
    <property type="component" value="Chromosome"/>
</dbReference>
<feature type="transmembrane region" description="Helical" evidence="6">
    <location>
        <begin position="152"/>
        <end position="173"/>
    </location>
</feature>
<evidence type="ECO:0000259" key="7">
    <source>
        <dbReference type="Pfam" id="PF13515"/>
    </source>
</evidence>
<feature type="transmembrane region" description="Helical" evidence="6">
    <location>
        <begin position="179"/>
        <end position="196"/>
    </location>
</feature>
<evidence type="ECO:0000313" key="9">
    <source>
        <dbReference type="Proteomes" id="UP001431656"/>
    </source>
</evidence>
<feature type="compositionally biased region" description="Basic and acidic residues" evidence="5">
    <location>
        <begin position="428"/>
        <end position="451"/>
    </location>
</feature>
<comment type="subcellular location">
    <subcellularLocation>
        <location evidence="1">Membrane</location>
        <topology evidence="1">Multi-pass membrane protein</topology>
    </subcellularLocation>
</comment>
<gene>
    <name evidence="8" type="ORF">brsh051_14830</name>
</gene>
<evidence type="ECO:0000256" key="5">
    <source>
        <dbReference type="SAM" id="MobiDB-lite"/>
    </source>
</evidence>
<evidence type="ECO:0000256" key="2">
    <source>
        <dbReference type="ARBA" id="ARBA00022692"/>
    </source>
</evidence>
<keyword evidence="9" id="KW-1185">Reference proteome</keyword>
<dbReference type="GO" id="GO:0016020">
    <property type="term" value="C:membrane"/>
    <property type="evidence" value="ECO:0007669"/>
    <property type="project" value="UniProtKB-SubCell"/>
</dbReference>
<feature type="transmembrane region" description="Helical" evidence="6">
    <location>
        <begin position="54"/>
        <end position="76"/>
    </location>
</feature>
<keyword evidence="2 6" id="KW-0812">Transmembrane</keyword>
<accession>A0AAN0MGR5</accession>
<sequence length="451" mass="49149">MIMGSSTNLVRDGGPLPVGRLSAVSEANVDPWWERWSSYFVANFRAGRIRVKGAAIPTVQTAFFATLSWLFCYYVLDDPAPIFAPIATFVCMGLSRNRELRKTAEMGFGASIGVLIGGLVGQYWGFGPVQLFVLFLICPLLGRLIDRAEMVAFQMAIQSMVVAAMIALMNAGSTALERFLSAIVGSAVALLATVILPTNVMTRPRRYVAYAILEASRIMRRLSKGLLDGDAESIAQLQGRLTSMRELLNDGRRALTSAQETAAVSPRAFGSRQGLAELDRMLGLIERMHVTLSMMQRQGRGMVSEVGPMPELAAPMWHAADLLEQVSKGVADWKRPTEARDQAVQLASTLGPSTFVHDPDDWRSAALVSMLRAVAVDMLELTGLSMVQARAVLADIGDYQPDEDPTAPEVELASTIWGTEQLPAVGPHPDEDRSTEPDEDSSSKRELPHQD</sequence>
<evidence type="ECO:0000256" key="3">
    <source>
        <dbReference type="ARBA" id="ARBA00022989"/>
    </source>
</evidence>
<feature type="region of interest" description="Disordered" evidence="5">
    <location>
        <begin position="416"/>
        <end position="451"/>
    </location>
</feature>
<evidence type="ECO:0000313" key="8">
    <source>
        <dbReference type="EMBL" id="BEH02202.1"/>
    </source>
</evidence>
<feature type="transmembrane region" description="Helical" evidence="6">
    <location>
        <begin position="104"/>
        <end position="123"/>
    </location>
</feature>
<dbReference type="KEGG" id="broo:brsh051_14830"/>
<evidence type="ECO:0000256" key="6">
    <source>
        <dbReference type="SAM" id="Phobius"/>
    </source>
</evidence>
<proteinExistence type="predicted"/>
<keyword evidence="3 6" id="KW-1133">Transmembrane helix</keyword>